<dbReference type="InterPro" id="IPR051678">
    <property type="entry name" value="AGP_Transferase"/>
</dbReference>
<dbReference type="EMBL" id="ML732205">
    <property type="protein sequence ID" value="KAB8074695.1"/>
    <property type="molecule type" value="Genomic_DNA"/>
</dbReference>
<gene>
    <name evidence="1" type="ORF">BDV29DRAFT_201197</name>
</gene>
<proteinExistence type="predicted"/>
<evidence type="ECO:0000313" key="2">
    <source>
        <dbReference type="Proteomes" id="UP000326565"/>
    </source>
</evidence>
<dbReference type="PANTHER" id="PTHR21310:SF15">
    <property type="entry name" value="AMINOGLYCOSIDE PHOSPHOTRANSFERASE DOMAIN-CONTAINING PROTEIN"/>
    <property type="match status" value="1"/>
</dbReference>
<dbReference type="OrthoDB" id="5327538at2759"/>
<organism evidence="1 2">
    <name type="scientific">Aspergillus leporis</name>
    <dbReference type="NCBI Taxonomy" id="41062"/>
    <lineage>
        <taxon>Eukaryota</taxon>
        <taxon>Fungi</taxon>
        <taxon>Dikarya</taxon>
        <taxon>Ascomycota</taxon>
        <taxon>Pezizomycotina</taxon>
        <taxon>Eurotiomycetes</taxon>
        <taxon>Eurotiomycetidae</taxon>
        <taxon>Eurotiales</taxon>
        <taxon>Aspergillaceae</taxon>
        <taxon>Aspergillus</taxon>
        <taxon>Aspergillus subgen. Circumdati</taxon>
    </lineage>
</organism>
<keyword evidence="2" id="KW-1185">Reference proteome</keyword>
<dbReference type="PANTHER" id="PTHR21310">
    <property type="entry name" value="AMINOGLYCOSIDE PHOSPHOTRANSFERASE-RELATED-RELATED"/>
    <property type="match status" value="1"/>
</dbReference>
<dbReference type="AlphaFoldDB" id="A0A5N5X3T0"/>
<dbReference type="Proteomes" id="UP000326565">
    <property type="component" value="Unassembled WGS sequence"/>
</dbReference>
<accession>A0A5N5X3T0</accession>
<protein>
    <recommendedName>
        <fullName evidence="3">Aminoglycoside phosphotransferase domain-containing protein</fullName>
    </recommendedName>
</protein>
<dbReference type="InterPro" id="IPR011009">
    <property type="entry name" value="Kinase-like_dom_sf"/>
</dbReference>
<evidence type="ECO:0000313" key="1">
    <source>
        <dbReference type="EMBL" id="KAB8074695.1"/>
    </source>
</evidence>
<evidence type="ECO:0008006" key="3">
    <source>
        <dbReference type="Google" id="ProtNLM"/>
    </source>
</evidence>
<sequence>MCTCNFEDCEKPSARTNGECIICDSHLRAKHLRPEHHMCPKWEDGKAYDPVARDAEQREITNLKVDTSALLSRASFLRHSCPSSPPPDLQCYIMRSKVATLLFLDKTNVPAPRIFDYNVNGGNPIGMAYILMEKLPGKSLRWSVVPPEQRKKAFPFDQMGSLNYPGTDQVGPFARESLTDYCDECYTKQEVDAFPIHHFLLDSPLEVLSYYYHDDTQFYLRHADDKGDHLLVDDDYNITGIVDSEWAYTDAKPAAFNSTLMLLPVADFHDGKSQLGEDELIFCPWPLIHRFEFCCEYSSADWNGFLDLFFGLARP</sequence>
<name>A0A5N5X3T0_9EURO</name>
<dbReference type="SUPFAM" id="SSF56112">
    <property type="entry name" value="Protein kinase-like (PK-like)"/>
    <property type="match status" value="1"/>
</dbReference>
<reference evidence="1 2" key="1">
    <citation type="submission" date="2019-04" db="EMBL/GenBank/DDBJ databases">
        <title>Friends and foes A comparative genomics study of 23 Aspergillus species from section Flavi.</title>
        <authorList>
            <consortium name="DOE Joint Genome Institute"/>
            <person name="Kjaerbolling I."/>
            <person name="Vesth T."/>
            <person name="Frisvad J.C."/>
            <person name="Nybo J.L."/>
            <person name="Theobald S."/>
            <person name="Kildgaard S."/>
            <person name="Isbrandt T."/>
            <person name="Kuo A."/>
            <person name="Sato A."/>
            <person name="Lyhne E.K."/>
            <person name="Kogle M.E."/>
            <person name="Wiebenga A."/>
            <person name="Kun R.S."/>
            <person name="Lubbers R.J."/>
            <person name="Makela M.R."/>
            <person name="Barry K."/>
            <person name="Chovatia M."/>
            <person name="Clum A."/>
            <person name="Daum C."/>
            <person name="Haridas S."/>
            <person name="He G."/>
            <person name="LaButti K."/>
            <person name="Lipzen A."/>
            <person name="Mondo S."/>
            <person name="Riley R."/>
            <person name="Salamov A."/>
            <person name="Simmons B.A."/>
            <person name="Magnuson J.K."/>
            <person name="Henrissat B."/>
            <person name="Mortensen U.H."/>
            <person name="Larsen T.O."/>
            <person name="Devries R.P."/>
            <person name="Grigoriev I.V."/>
            <person name="Machida M."/>
            <person name="Baker S.E."/>
            <person name="Andersen M.R."/>
        </authorList>
    </citation>
    <scope>NUCLEOTIDE SEQUENCE [LARGE SCALE GENOMIC DNA]</scope>
    <source>
        <strain evidence="1 2">CBS 151.66</strain>
    </source>
</reference>